<feature type="region of interest" description="Disordered" evidence="1">
    <location>
        <begin position="51"/>
        <end position="85"/>
    </location>
</feature>
<dbReference type="OrthoDB" id="5705788at2"/>
<name>A0A4Y9SBC1_9BURK</name>
<dbReference type="AlphaFoldDB" id="A0A4Y9SBC1"/>
<evidence type="ECO:0000256" key="1">
    <source>
        <dbReference type="SAM" id="MobiDB-lite"/>
    </source>
</evidence>
<accession>A0A4Y9SBC1</accession>
<organism evidence="2 3">
    <name type="scientific">Duganella callida</name>
    <dbReference type="NCBI Taxonomy" id="2561932"/>
    <lineage>
        <taxon>Bacteria</taxon>
        <taxon>Pseudomonadati</taxon>
        <taxon>Pseudomonadota</taxon>
        <taxon>Betaproteobacteria</taxon>
        <taxon>Burkholderiales</taxon>
        <taxon>Oxalobacteraceae</taxon>
        <taxon>Telluria group</taxon>
        <taxon>Duganella</taxon>
    </lineage>
</organism>
<gene>
    <name evidence="2" type="ORF">E4L98_22100</name>
</gene>
<dbReference type="RefSeq" id="WP_135203704.1">
    <property type="nucleotide sequence ID" value="NZ_SPVG01000219.1"/>
</dbReference>
<proteinExistence type="predicted"/>
<evidence type="ECO:0000313" key="3">
    <source>
        <dbReference type="Proteomes" id="UP000297729"/>
    </source>
</evidence>
<sequence length="85" mass="9805">MDNEDARRRFISELWQRFEQLQAWAVENWPDPEHPLSSADFVEARKEILGLRNPSQAPGRSPALQEPEPEQGGPQYIDLNPAPWP</sequence>
<comment type="caution">
    <text evidence="2">The sequence shown here is derived from an EMBL/GenBank/DDBJ whole genome shotgun (WGS) entry which is preliminary data.</text>
</comment>
<reference evidence="2 3" key="1">
    <citation type="submission" date="2019-03" db="EMBL/GenBank/DDBJ databases">
        <title>Draft Genome Sequence of Duganella callidus sp. nov., a Novel Duganella Species Isolated from Cultivated Soil.</title>
        <authorList>
            <person name="Raths R."/>
            <person name="Peta V."/>
            <person name="Bucking H."/>
        </authorList>
    </citation>
    <scope>NUCLEOTIDE SEQUENCE [LARGE SCALE GENOMIC DNA]</scope>
    <source>
        <strain evidence="2 3">DN04</strain>
    </source>
</reference>
<protein>
    <submittedName>
        <fullName evidence="2">Uncharacterized protein</fullName>
    </submittedName>
</protein>
<evidence type="ECO:0000313" key="2">
    <source>
        <dbReference type="EMBL" id="TFW16913.1"/>
    </source>
</evidence>
<dbReference type="EMBL" id="SPVG01000219">
    <property type="protein sequence ID" value="TFW16913.1"/>
    <property type="molecule type" value="Genomic_DNA"/>
</dbReference>
<keyword evidence="3" id="KW-1185">Reference proteome</keyword>
<dbReference type="Proteomes" id="UP000297729">
    <property type="component" value="Unassembled WGS sequence"/>
</dbReference>